<evidence type="ECO:0000313" key="3">
    <source>
        <dbReference type="Proteomes" id="UP001597549"/>
    </source>
</evidence>
<keyword evidence="1" id="KW-1133">Transmembrane helix</keyword>
<gene>
    <name evidence="2" type="ORF">ACFSX9_07720</name>
</gene>
<comment type="caution">
    <text evidence="2">The sequence shown here is derived from an EMBL/GenBank/DDBJ whole genome shotgun (WGS) entry which is preliminary data.</text>
</comment>
<dbReference type="EMBL" id="JBHUOL010000012">
    <property type="protein sequence ID" value="MFD2908623.1"/>
    <property type="molecule type" value="Genomic_DNA"/>
</dbReference>
<evidence type="ECO:0000256" key="1">
    <source>
        <dbReference type="SAM" id="Phobius"/>
    </source>
</evidence>
<proteinExistence type="predicted"/>
<reference evidence="3" key="1">
    <citation type="journal article" date="2019" name="Int. J. Syst. Evol. Microbiol.">
        <title>The Global Catalogue of Microorganisms (GCM) 10K type strain sequencing project: providing services to taxonomists for standard genome sequencing and annotation.</title>
        <authorList>
            <consortium name="The Broad Institute Genomics Platform"/>
            <consortium name="The Broad Institute Genome Sequencing Center for Infectious Disease"/>
            <person name="Wu L."/>
            <person name="Ma J."/>
        </authorList>
    </citation>
    <scope>NUCLEOTIDE SEQUENCE [LARGE SCALE GENOMIC DNA]</scope>
    <source>
        <strain evidence="3">KCTC 52644</strain>
    </source>
</reference>
<keyword evidence="1" id="KW-0812">Transmembrane</keyword>
<sequence>MKLNEEQITYIENYIKQNDINYYEIYMEILDHMILSVEDILERNPTKNFEEAVLIAKVEGFGRKKGFRGLLREKLKLAQKQATKDNLKRIKEYFTFPKLVLTVSIFVSYYIFLNFFKEPQKANIIPISIVALFGLFQSLYYRKYTKVDKMIVLKTHLLGVNSSLIFALTQLSGSFIIYTNNFIDFNHFLAKAMMSIVFTFTLISLLVFIEVRKKTIEELKTQIFA</sequence>
<feature type="transmembrane region" description="Helical" evidence="1">
    <location>
        <begin position="93"/>
        <end position="112"/>
    </location>
</feature>
<keyword evidence="1" id="KW-0472">Membrane</keyword>
<keyword evidence="3" id="KW-1185">Reference proteome</keyword>
<accession>A0ABW5Z7C7</accession>
<evidence type="ECO:0000313" key="2">
    <source>
        <dbReference type="EMBL" id="MFD2908623.1"/>
    </source>
</evidence>
<dbReference type="Proteomes" id="UP001597549">
    <property type="component" value="Unassembled WGS sequence"/>
</dbReference>
<feature type="transmembrane region" description="Helical" evidence="1">
    <location>
        <begin position="188"/>
        <end position="209"/>
    </location>
</feature>
<protein>
    <submittedName>
        <fullName evidence="2">Uncharacterized protein</fullName>
    </submittedName>
</protein>
<feature type="transmembrane region" description="Helical" evidence="1">
    <location>
        <begin position="124"/>
        <end position="141"/>
    </location>
</feature>
<organism evidence="2 3">
    <name type="scientific">Flavobacterium ardleyense</name>
    <dbReference type="NCBI Taxonomy" id="2038737"/>
    <lineage>
        <taxon>Bacteria</taxon>
        <taxon>Pseudomonadati</taxon>
        <taxon>Bacteroidota</taxon>
        <taxon>Flavobacteriia</taxon>
        <taxon>Flavobacteriales</taxon>
        <taxon>Flavobacteriaceae</taxon>
        <taxon>Flavobacterium</taxon>
    </lineage>
</organism>
<dbReference type="RefSeq" id="WP_379806328.1">
    <property type="nucleotide sequence ID" value="NZ_JBHUOL010000012.1"/>
</dbReference>
<name>A0ABW5Z7C7_9FLAO</name>
<feature type="transmembrane region" description="Helical" evidence="1">
    <location>
        <begin position="153"/>
        <end position="176"/>
    </location>
</feature>